<comment type="similarity">
    <text evidence="1">Belongs to the FAH family.</text>
</comment>
<dbReference type="OrthoDB" id="5197601at2"/>
<sequence length="222" mass="23584">MPSSRHCIRLTGASAPIAVGKIVCLARNYVAHAQELGNEVPAEPVLFIKPASSLLADGGQIRIPPYSSDCHHEVELALLIGRSGQAISAANAMELVSGYGVALDMTLRDTQNRLKTKGLPWELAKGFDTACPLSDFVPADQVSDPHQLRIQLRVNGELRQDGCSDCMIHRIPQLLSFISQAFTLEPGDIVLTGTPAGVGPVVSGDVLEASIDQVGQLRVSVA</sequence>
<reference evidence="5" key="1">
    <citation type="submission" date="2016-10" db="EMBL/GenBank/DDBJ databases">
        <authorList>
            <person name="Varghese N."/>
            <person name="Submissions S."/>
        </authorList>
    </citation>
    <scope>NUCLEOTIDE SEQUENCE [LARGE SCALE GENOMIC DNA]</scope>
    <source>
        <strain evidence="5">DSM 8987</strain>
    </source>
</reference>
<protein>
    <submittedName>
        <fullName evidence="4">2-keto-4-pentenoate hydratase/2-oxohepta-3-ene-1,7-dioic acid hydratase (Catechol pathway)</fullName>
    </submittedName>
</protein>
<dbReference type="SUPFAM" id="SSF56529">
    <property type="entry name" value="FAH"/>
    <property type="match status" value="1"/>
</dbReference>
<dbReference type="InterPro" id="IPR036663">
    <property type="entry name" value="Fumarylacetoacetase_C_sf"/>
</dbReference>
<dbReference type="GO" id="GO:0018773">
    <property type="term" value="F:acetylpyruvate hydrolase activity"/>
    <property type="evidence" value="ECO:0007669"/>
    <property type="project" value="TreeGrafter"/>
</dbReference>
<keyword evidence="5" id="KW-1185">Reference proteome</keyword>
<dbReference type="EMBL" id="FNAQ01000001">
    <property type="protein sequence ID" value="SDD83100.1"/>
    <property type="molecule type" value="Genomic_DNA"/>
</dbReference>
<name>A0A1G6XYE8_9BACT</name>
<organism evidence="4 5">
    <name type="scientific">Desulfuromonas thiophila</name>
    <dbReference type="NCBI Taxonomy" id="57664"/>
    <lineage>
        <taxon>Bacteria</taxon>
        <taxon>Pseudomonadati</taxon>
        <taxon>Thermodesulfobacteriota</taxon>
        <taxon>Desulfuromonadia</taxon>
        <taxon>Desulfuromonadales</taxon>
        <taxon>Desulfuromonadaceae</taxon>
        <taxon>Desulfuromonas</taxon>
    </lineage>
</organism>
<proteinExistence type="inferred from homology"/>
<dbReference type="PANTHER" id="PTHR11820:SF7">
    <property type="entry name" value="ACYLPYRUVASE FAHD1, MITOCHONDRIAL"/>
    <property type="match status" value="1"/>
</dbReference>
<dbReference type="FunFam" id="3.90.850.10:FF:000003">
    <property type="entry name" value="Fumarylacetoacetate hydrolase domain-containing 1"/>
    <property type="match status" value="1"/>
</dbReference>
<dbReference type="NCBIfam" id="NF007967">
    <property type="entry name" value="PRK10691.1"/>
    <property type="match status" value="1"/>
</dbReference>
<feature type="domain" description="Fumarylacetoacetase-like C-terminal" evidence="3">
    <location>
        <begin position="21"/>
        <end position="221"/>
    </location>
</feature>
<dbReference type="AlphaFoldDB" id="A0A1G6XYE8"/>
<keyword evidence="2" id="KW-0479">Metal-binding</keyword>
<dbReference type="RefSeq" id="WP_092075796.1">
    <property type="nucleotide sequence ID" value="NZ_FNAQ01000001.1"/>
</dbReference>
<dbReference type="Gene3D" id="3.90.850.10">
    <property type="entry name" value="Fumarylacetoacetase-like, C-terminal domain"/>
    <property type="match status" value="1"/>
</dbReference>
<dbReference type="Proteomes" id="UP000243205">
    <property type="component" value="Unassembled WGS sequence"/>
</dbReference>
<evidence type="ECO:0000256" key="2">
    <source>
        <dbReference type="ARBA" id="ARBA00022723"/>
    </source>
</evidence>
<dbReference type="GO" id="GO:0046872">
    <property type="term" value="F:metal ion binding"/>
    <property type="evidence" value="ECO:0007669"/>
    <property type="project" value="UniProtKB-KW"/>
</dbReference>
<evidence type="ECO:0000313" key="5">
    <source>
        <dbReference type="Proteomes" id="UP000243205"/>
    </source>
</evidence>
<evidence type="ECO:0000313" key="4">
    <source>
        <dbReference type="EMBL" id="SDD83100.1"/>
    </source>
</evidence>
<evidence type="ECO:0000259" key="3">
    <source>
        <dbReference type="Pfam" id="PF01557"/>
    </source>
</evidence>
<gene>
    <name evidence="4" type="ORF">SAMN05661003_101443</name>
</gene>
<dbReference type="STRING" id="57664.SAMN05661003_101443"/>
<dbReference type="PANTHER" id="PTHR11820">
    <property type="entry name" value="ACYLPYRUVASE"/>
    <property type="match status" value="1"/>
</dbReference>
<accession>A0A1G6XYE8</accession>
<dbReference type="InterPro" id="IPR011234">
    <property type="entry name" value="Fumarylacetoacetase-like_C"/>
</dbReference>
<dbReference type="Pfam" id="PF01557">
    <property type="entry name" value="FAA_hydrolase"/>
    <property type="match status" value="1"/>
</dbReference>
<dbReference type="GO" id="GO:0019752">
    <property type="term" value="P:carboxylic acid metabolic process"/>
    <property type="evidence" value="ECO:0007669"/>
    <property type="project" value="UniProtKB-ARBA"/>
</dbReference>
<evidence type="ECO:0000256" key="1">
    <source>
        <dbReference type="ARBA" id="ARBA00010211"/>
    </source>
</evidence>